<dbReference type="OMA" id="YLIRAYY"/>
<dbReference type="Gramene" id="Pp3c20_19370V3.2">
    <property type="protein sequence ID" value="Pp3c20_19370V3.2"/>
    <property type="gene ID" value="Pp3c20_19370"/>
</dbReference>
<reference evidence="2 3" key="2">
    <citation type="journal article" date="2018" name="Plant J.">
        <title>The Physcomitrella patens chromosome-scale assembly reveals moss genome structure and evolution.</title>
        <authorList>
            <person name="Lang D."/>
            <person name="Ullrich K.K."/>
            <person name="Murat F."/>
            <person name="Fuchs J."/>
            <person name="Jenkins J."/>
            <person name="Haas F.B."/>
            <person name="Piednoel M."/>
            <person name="Gundlach H."/>
            <person name="Van Bel M."/>
            <person name="Meyberg R."/>
            <person name="Vives C."/>
            <person name="Morata J."/>
            <person name="Symeonidi A."/>
            <person name="Hiss M."/>
            <person name="Muchero W."/>
            <person name="Kamisugi Y."/>
            <person name="Saleh O."/>
            <person name="Blanc G."/>
            <person name="Decker E.L."/>
            <person name="van Gessel N."/>
            <person name="Grimwood J."/>
            <person name="Hayes R.D."/>
            <person name="Graham S.W."/>
            <person name="Gunter L.E."/>
            <person name="McDaniel S.F."/>
            <person name="Hoernstein S.N.W."/>
            <person name="Larsson A."/>
            <person name="Li F.W."/>
            <person name="Perroud P.F."/>
            <person name="Phillips J."/>
            <person name="Ranjan P."/>
            <person name="Rokshar D.S."/>
            <person name="Rothfels C.J."/>
            <person name="Schneider L."/>
            <person name="Shu S."/>
            <person name="Stevenson D.W."/>
            <person name="Thummler F."/>
            <person name="Tillich M."/>
            <person name="Villarreal Aguilar J.C."/>
            <person name="Widiez T."/>
            <person name="Wong G.K."/>
            <person name="Wymore A."/>
            <person name="Zhang Y."/>
            <person name="Zimmer A.D."/>
            <person name="Quatrano R.S."/>
            <person name="Mayer K.F.X."/>
            <person name="Goodstein D."/>
            <person name="Casacuberta J.M."/>
            <person name="Vandepoele K."/>
            <person name="Reski R."/>
            <person name="Cuming A.C."/>
            <person name="Tuskan G.A."/>
            <person name="Maumus F."/>
            <person name="Salse J."/>
            <person name="Schmutz J."/>
            <person name="Rensing S.A."/>
        </authorList>
    </citation>
    <scope>NUCLEOTIDE SEQUENCE [LARGE SCALE GENOMIC DNA]</scope>
    <source>
        <strain evidence="2 3">cv. Gransden 2004</strain>
    </source>
</reference>
<sequence>MVGTAKNEGKDETAAGPTNILPPWMIREGMNLNAKQRGEALEGEWNEDNFGTSNADIKPAEEDKEAMQKKLQEEYLIRAYYVAILASQPPKSENNEISYVEQDISTEVAAEVSARVALKNKGEDDDDEEWEDVPVVVGVVIKDEGEDDDDEEWEDAPVAV</sequence>
<organism evidence="2 3">
    <name type="scientific">Physcomitrium patens</name>
    <name type="common">Spreading-leaved earth moss</name>
    <name type="synonym">Physcomitrella patens</name>
    <dbReference type="NCBI Taxonomy" id="3218"/>
    <lineage>
        <taxon>Eukaryota</taxon>
        <taxon>Viridiplantae</taxon>
        <taxon>Streptophyta</taxon>
        <taxon>Embryophyta</taxon>
        <taxon>Bryophyta</taxon>
        <taxon>Bryophytina</taxon>
        <taxon>Bryopsida</taxon>
        <taxon>Funariidae</taxon>
        <taxon>Funariales</taxon>
        <taxon>Funariaceae</taxon>
        <taxon>Physcomitrium</taxon>
    </lineage>
</organism>
<dbReference type="EnsemblPlants" id="Pp3c20_19370V3.2">
    <property type="protein sequence ID" value="Pp3c20_19370V3.2"/>
    <property type="gene ID" value="Pp3c20_19370"/>
</dbReference>
<reference evidence="2" key="3">
    <citation type="submission" date="2020-12" db="UniProtKB">
        <authorList>
            <consortium name="EnsemblPlants"/>
        </authorList>
    </citation>
    <scope>IDENTIFICATION</scope>
</reference>
<protein>
    <submittedName>
        <fullName evidence="2">Uncharacterized protein</fullName>
    </submittedName>
</protein>
<evidence type="ECO:0000313" key="2">
    <source>
        <dbReference type="EnsemblPlants" id="Pp3c20_19370V3.2"/>
    </source>
</evidence>
<keyword evidence="3" id="KW-1185">Reference proteome</keyword>
<evidence type="ECO:0000256" key="1">
    <source>
        <dbReference type="SAM" id="MobiDB-lite"/>
    </source>
</evidence>
<accession>A0A7I4BZZ9</accession>
<dbReference type="AlphaFoldDB" id="A0A7I4BZZ9"/>
<feature type="region of interest" description="Disordered" evidence="1">
    <location>
        <begin position="1"/>
        <end position="24"/>
    </location>
</feature>
<name>A0A7I4BZZ9_PHYPA</name>
<dbReference type="Proteomes" id="UP000006727">
    <property type="component" value="Chromosome 20"/>
</dbReference>
<feature type="region of interest" description="Disordered" evidence="1">
    <location>
        <begin position="42"/>
        <end position="66"/>
    </location>
</feature>
<reference evidence="2 3" key="1">
    <citation type="journal article" date="2008" name="Science">
        <title>The Physcomitrella genome reveals evolutionary insights into the conquest of land by plants.</title>
        <authorList>
            <person name="Rensing S."/>
            <person name="Lang D."/>
            <person name="Zimmer A."/>
            <person name="Terry A."/>
            <person name="Salamov A."/>
            <person name="Shapiro H."/>
            <person name="Nishiyama T."/>
            <person name="Perroud P.-F."/>
            <person name="Lindquist E."/>
            <person name="Kamisugi Y."/>
            <person name="Tanahashi T."/>
            <person name="Sakakibara K."/>
            <person name="Fujita T."/>
            <person name="Oishi K."/>
            <person name="Shin-I T."/>
            <person name="Kuroki Y."/>
            <person name="Toyoda A."/>
            <person name="Suzuki Y."/>
            <person name="Hashimoto A."/>
            <person name="Yamaguchi K."/>
            <person name="Sugano A."/>
            <person name="Kohara Y."/>
            <person name="Fujiyama A."/>
            <person name="Anterola A."/>
            <person name="Aoki S."/>
            <person name="Ashton N."/>
            <person name="Barbazuk W.B."/>
            <person name="Barker E."/>
            <person name="Bennetzen J."/>
            <person name="Bezanilla M."/>
            <person name="Blankenship R."/>
            <person name="Cho S.H."/>
            <person name="Dutcher S."/>
            <person name="Estelle M."/>
            <person name="Fawcett J.A."/>
            <person name="Gundlach H."/>
            <person name="Hanada K."/>
            <person name="Heyl A."/>
            <person name="Hicks K.A."/>
            <person name="Hugh J."/>
            <person name="Lohr M."/>
            <person name="Mayer K."/>
            <person name="Melkozernov A."/>
            <person name="Murata T."/>
            <person name="Nelson D."/>
            <person name="Pils B."/>
            <person name="Prigge M."/>
            <person name="Reiss B."/>
            <person name="Renner T."/>
            <person name="Rombauts S."/>
            <person name="Rushton P."/>
            <person name="Sanderfoot A."/>
            <person name="Schween G."/>
            <person name="Shiu S.-H."/>
            <person name="Stueber K."/>
            <person name="Theodoulou F.L."/>
            <person name="Tu H."/>
            <person name="Van de Peer Y."/>
            <person name="Verrier P.J."/>
            <person name="Waters E."/>
            <person name="Wood A."/>
            <person name="Yang L."/>
            <person name="Cove D."/>
            <person name="Cuming A."/>
            <person name="Hasebe M."/>
            <person name="Lucas S."/>
            <person name="Mishler D.B."/>
            <person name="Reski R."/>
            <person name="Grigoriev I."/>
            <person name="Quatrano R.S."/>
            <person name="Boore J.L."/>
        </authorList>
    </citation>
    <scope>NUCLEOTIDE SEQUENCE [LARGE SCALE GENOMIC DNA]</scope>
    <source>
        <strain evidence="2 3">cv. Gransden 2004</strain>
    </source>
</reference>
<evidence type="ECO:0000313" key="3">
    <source>
        <dbReference type="Proteomes" id="UP000006727"/>
    </source>
</evidence>
<proteinExistence type="predicted"/>
<dbReference type="EMBL" id="ABEU02000020">
    <property type="status" value="NOT_ANNOTATED_CDS"/>
    <property type="molecule type" value="Genomic_DNA"/>
</dbReference>